<accession>Q6YYT8</accession>
<protein>
    <submittedName>
        <fullName evidence="2">Uncharacterized protein</fullName>
    </submittedName>
</protein>
<feature type="region of interest" description="Disordered" evidence="1">
    <location>
        <begin position="1"/>
        <end position="25"/>
    </location>
</feature>
<evidence type="ECO:0000313" key="3">
    <source>
        <dbReference type="Proteomes" id="UP000000763"/>
    </source>
</evidence>
<reference evidence="3" key="1">
    <citation type="journal article" date="2005" name="Nature">
        <title>The map-based sequence of the rice genome.</title>
        <authorList>
            <consortium name="International rice genome sequencing project (IRGSP)"/>
            <person name="Matsumoto T."/>
            <person name="Wu J."/>
            <person name="Kanamori H."/>
            <person name="Katayose Y."/>
            <person name="Fujisawa M."/>
            <person name="Namiki N."/>
            <person name="Mizuno H."/>
            <person name="Yamamoto K."/>
            <person name="Antonio B.A."/>
            <person name="Baba T."/>
            <person name="Sakata K."/>
            <person name="Nagamura Y."/>
            <person name="Aoki H."/>
            <person name="Arikawa K."/>
            <person name="Arita K."/>
            <person name="Bito T."/>
            <person name="Chiden Y."/>
            <person name="Fujitsuka N."/>
            <person name="Fukunaka R."/>
            <person name="Hamada M."/>
            <person name="Harada C."/>
            <person name="Hayashi A."/>
            <person name="Hijishita S."/>
            <person name="Honda M."/>
            <person name="Hosokawa S."/>
            <person name="Ichikawa Y."/>
            <person name="Idonuma A."/>
            <person name="Iijima M."/>
            <person name="Ikeda M."/>
            <person name="Ikeno M."/>
            <person name="Ito K."/>
            <person name="Ito S."/>
            <person name="Ito T."/>
            <person name="Ito Y."/>
            <person name="Ito Y."/>
            <person name="Iwabuchi A."/>
            <person name="Kamiya K."/>
            <person name="Karasawa W."/>
            <person name="Kurita K."/>
            <person name="Katagiri S."/>
            <person name="Kikuta A."/>
            <person name="Kobayashi H."/>
            <person name="Kobayashi N."/>
            <person name="Machita K."/>
            <person name="Maehara T."/>
            <person name="Masukawa M."/>
            <person name="Mizubayashi T."/>
            <person name="Mukai Y."/>
            <person name="Nagasaki H."/>
            <person name="Nagata Y."/>
            <person name="Naito S."/>
            <person name="Nakashima M."/>
            <person name="Nakama Y."/>
            <person name="Nakamichi Y."/>
            <person name="Nakamura M."/>
            <person name="Meguro A."/>
            <person name="Negishi M."/>
            <person name="Ohta I."/>
            <person name="Ohta T."/>
            <person name="Okamoto M."/>
            <person name="Ono N."/>
            <person name="Saji S."/>
            <person name="Sakaguchi M."/>
            <person name="Sakai K."/>
            <person name="Shibata M."/>
            <person name="Shimokawa T."/>
            <person name="Song J."/>
            <person name="Takazaki Y."/>
            <person name="Terasawa K."/>
            <person name="Tsugane M."/>
            <person name="Tsuji K."/>
            <person name="Ueda S."/>
            <person name="Waki K."/>
            <person name="Yamagata H."/>
            <person name="Yamamoto M."/>
            <person name="Yamamoto S."/>
            <person name="Yamane H."/>
            <person name="Yoshiki S."/>
            <person name="Yoshihara R."/>
            <person name="Yukawa K."/>
            <person name="Zhong H."/>
            <person name="Yano M."/>
            <person name="Yuan Q."/>
            <person name="Ouyang S."/>
            <person name="Liu J."/>
            <person name="Jones K.M."/>
            <person name="Gansberger K."/>
            <person name="Moffat K."/>
            <person name="Hill J."/>
            <person name="Bera J."/>
            <person name="Fadrosh D."/>
            <person name="Jin S."/>
            <person name="Johri S."/>
            <person name="Kim M."/>
            <person name="Overton L."/>
            <person name="Reardon M."/>
            <person name="Tsitrin T."/>
            <person name="Vuong H."/>
            <person name="Weaver B."/>
            <person name="Ciecko A."/>
            <person name="Tallon L."/>
            <person name="Jackson J."/>
            <person name="Pai G."/>
            <person name="Aken S.V."/>
            <person name="Utterback T."/>
            <person name="Reidmuller S."/>
            <person name="Feldblyum T."/>
            <person name="Hsiao J."/>
            <person name="Zismann V."/>
            <person name="Iobst S."/>
            <person name="de Vazeille A.R."/>
            <person name="Buell C.R."/>
            <person name="Ying K."/>
            <person name="Li Y."/>
            <person name="Lu T."/>
            <person name="Huang Y."/>
            <person name="Zhao Q."/>
            <person name="Feng Q."/>
            <person name="Zhang L."/>
            <person name="Zhu J."/>
            <person name="Weng Q."/>
            <person name="Mu J."/>
            <person name="Lu Y."/>
            <person name="Fan D."/>
            <person name="Liu Y."/>
            <person name="Guan J."/>
            <person name="Zhang Y."/>
            <person name="Yu S."/>
            <person name="Liu X."/>
            <person name="Zhang Y."/>
            <person name="Hong G."/>
            <person name="Han B."/>
            <person name="Choisne N."/>
            <person name="Demange N."/>
            <person name="Orjeda G."/>
            <person name="Samain S."/>
            <person name="Cattolico L."/>
            <person name="Pelletier E."/>
            <person name="Couloux A."/>
            <person name="Segurens B."/>
            <person name="Wincker P."/>
            <person name="D'Hont A."/>
            <person name="Scarpelli C."/>
            <person name="Weissenbach J."/>
            <person name="Salanoubat M."/>
            <person name="Quetier F."/>
            <person name="Yu Y."/>
            <person name="Kim H.R."/>
            <person name="Rambo T."/>
            <person name="Currie J."/>
            <person name="Collura K."/>
            <person name="Luo M."/>
            <person name="Yang T."/>
            <person name="Ammiraju J.S.S."/>
            <person name="Engler F."/>
            <person name="Soderlund C."/>
            <person name="Wing R.A."/>
            <person name="Palmer L.E."/>
            <person name="de la Bastide M."/>
            <person name="Spiegel L."/>
            <person name="Nascimento L."/>
            <person name="Zutavern T."/>
            <person name="O'Shaughnessy A."/>
            <person name="Dike S."/>
            <person name="Dedhia N."/>
            <person name="Preston R."/>
            <person name="Balija V."/>
            <person name="McCombie W.R."/>
            <person name="Chow T."/>
            <person name="Chen H."/>
            <person name="Chung M."/>
            <person name="Chen C."/>
            <person name="Shaw J."/>
            <person name="Wu H."/>
            <person name="Hsiao K."/>
            <person name="Chao Y."/>
            <person name="Chu M."/>
            <person name="Cheng C."/>
            <person name="Hour A."/>
            <person name="Lee P."/>
            <person name="Lin S."/>
            <person name="Lin Y."/>
            <person name="Liou J."/>
            <person name="Liu S."/>
            <person name="Hsing Y."/>
            <person name="Raghuvanshi S."/>
            <person name="Mohanty A."/>
            <person name="Bharti A.K."/>
            <person name="Gaur A."/>
            <person name="Gupta V."/>
            <person name="Kumar D."/>
            <person name="Ravi V."/>
            <person name="Vij S."/>
            <person name="Kapur A."/>
            <person name="Khurana P."/>
            <person name="Khurana P."/>
            <person name="Khurana J.P."/>
            <person name="Tyagi A.K."/>
            <person name="Gaikwad K."/>
            <person name="Singh A."/>
            <person name="Dalal V."/>
            <person name="Srivastava S."/>
            <person name="Dixit A."/>
            <person name="Pal A.K."/>
            <person name="Ghazi I.A."/>
            <person name="Yadav M."/>
            <person name="Pandit A."/>
            <person name="Bhargava A."/>
            <person name="Sureshbabu K."/>
            <person name="Batra K."/>
            <person name="Sharma T.R."/>
            <person name="Mohapatra T."/>
            <person name="Singh N.K."/>
            <person name="Messing J."/>
            <person name="Nelson A.B."/>
            <person name="Fuks G."/>
            <person name="Kavchok S."/>
            <person name="Keizer G."/>
            <person name="Linton E."/>
            <person name="Llaca V."/>
            <person name="Song R."/>
            <person name="Tanyolac B."/>
            <person name="Young S."/>
            <person name="Ho-Il K."/>
            <person name="Hahn J.H."/>
            <person name="Sangsakoo G."/>
            <person name="Vanavichit A."/>
            <person name="de Mattos Luiz.A.T."/>
            <person name="Zimmer P.D."/>
            <person name="Malone G."/>
            <person name="Dellagostin O."/>
            <person name="de Oliveira A.C."/>
            <person name="Bevan M."/>
            <person name="Bancroft I."/>
            <person name="Minx P."/>
            <person name="Cordum H."/>
            <person name="Wilson R."/>
            <person name="Cheng Z."/>
            <person name="Jin W."/>
            <person name="Jiang J."/>
            <person name="Leong S.A."/>
            <person name="Iwama H."/>
            <person name="Gojobori T."/>
            <person name="Itoh T."/>
            <person name="Niimura Y."/>
            <person name="Fujii Y."/>
            <person name="Habara T."/>
            <person name="Sakai H."/>
            <person name="Sato Y."/>
            <person name="Wilson G."/>
            <person name="Kumar K."/>
            <person name="McCouch S."/>
            <person name="Juretic N."/>
            <person name="Hoen D."/>
            <person name="Wright S."/>
            <person name="Bruskiewich R."/>
            <person name="Bureau T."/>
            <person name="Miyao A."/>
            <person name="Hirochika H."/>
            <person name="Nishikawa T."/>
            <person name="Kadowaki K."/>
            <person name="Sugiura M."/>
            <person name="Burr B."/>
            <person name="Sasaki T."/>
        </authorList>
    </citation>
    <scope>NUCLEOTIDE SEQUENCE [LARGE SCALE GENOMIC DNA]</scope>
    <source>
        <strain evidence="3">cv. Nipponbare</strain>
    </source>
</reference>
<feature type="compositionally biased region" description="Polar residues" evidence="1">
    <location>
        <begin position="1"/>
        <end position="13"/>
    </location>
</feature>
<dbReference type="Proteomes" id="UP000000763">
    <property type="component" value="Chromosome 9"/>
</dbReference>
<proteinExistence type="predicted"/>
<feature type="region of interest" description="Disordered" evidence="1">
    <location>
        <begin position="40"/>
        <end position="73"/>
    </location>
</feature>
<gene>
    <name evidence="2" type="primary">P0584E12.24</name>
</gene>
<feature type="compositionally biased region" description="Basic residues" evidence="1">
    <location>
        <begin position="51"/>
        <end position="68"/>
    </location>
</feature>
<dbReference type="AlphaFoldDB" id="Q6YYT8"/>
<dbReference type="EMBL" id="AP005591">
    <property type="protein sequence ID" value="BAD17396.1"/>
    <property type="molecule type" value="Genomic_DNA"/>
</dbReference>
<evidence type="ECO:0000313" key="2">
    <source>
        <dbReference type="EMBL" id="BAD17396.1"/>
    </source>
</evidence>
<name>Q6YYT8_ORYSJ</name>
<sequence length="261" mass="28550">MHTRKQPPTSLYMQQPPPSKPHPAAGLLLHAAAVAIPKATHSTPCHPTFARSRHRRPLSTRNGRHRPGSHAQQSSLLYHATTPPPTSHYTQLLPPPPPPKACPAVATADHPLHAAAVAVSKAIRSRHCRPPCARRRRHSLPKRTTIDHPLHATAATAALPQRIATAAPTLQEPSLPPSKSYADATAALEAVRTYHRRPRSRAHQPLPLSLCMQQLPLFCAPAPAPTILSLQQQALSHATRVQQLPPLAREEREIERARWTG</sequence>
<reference evidence="3" key="2">
    <citation type="journal article" date="2008" name="Nucleic Acids Res.">
        <title>The rice annotation project database (RAP-DB): 2008 update.</title>
        <authorList>
            <consortium name="The rice annotation project (RAP)"/>
        </authorList>
    </citation>
    <scope>GENOME REANNOTATION</scope>
    <source>
        <strain evidence="3">cv. Nipponbare</strain>
    </source>
</reference>
<evidence type="ECO:0000256" key="1">
    <source>
        <dbReference type="SAM" id="MobiDB-lite"/>
    </source>
</evidence>
<organism evidence="2 3">
    <name type="scientific">Oryza sativa subsp. japonica</name>
    <name type="common">Rice</name>
    <dbReference type="NCBI Taxonomy" id="39947"/>
    <lineage>
        <taxon>Eukaryota</taxon>
        <taxon>Viridiplantae</taxon>
        <taxon>Streptophyta</taxon>
        <taxon>Embryophyta</taxon>
        <taxon>Tracheophyta</taxon>
        <taxon>Spermatophyta</taxon>
        <taxon>Magnoliopsida</taxon>
        <taxon>Liliopsida</taxon>
        <taxon>Poales</taxon>
        <taxon>Poaceae</taxon>
        <taxon>BOP clade</taxon>
        <taxon>Oryzoideae</taxon>
        <taxon>Oryzeae</taxon>
        <taxon>Oryzinae</taxon>
        <taxon>Oryza</taxon>
        <taxon>Oryza sativa</taxon>
    </lineage>
</organism>